<dbReference type="GO" id="GO:0005634">
    <property type="term" value="C:nucleus"/>
    <property type="evidence" value="ECO:0007669"/>
    <property type="project" value="UniProtKB-SubCell"/>
</dbReference>
<comment type="caution">
    <text evidence="3">The sequence shown here is derived from an EMBL/GenBank/DDBJ whole genome shotgun (WGS) entry which is preliminary data.</text>
</comment>
<name>A0A813FU73_POLGL</name>
<keyword evidence="5" id="KW-1185">Reference proteome</keyword>
<evidence type="ECO:0000256" key="1">
    <source>
        <dbReference type="PROSITE-ProRule" id="PRU00649"/>
    </source>
</evidence>
<evidence type="ECO:0000259" key="2">
    <source>
        <dbReference type="PROSITE" id="PS51319"/>
    </source>
</evidence>
<dbReference type="PROSITE" id="PS51319">
    <property type="entry name" value="TFIIS_N"/>
    <property type="match status" value="1"/>
</dbReference>
<sequence>ERSVKEVTDRGRVEGAARLQVALEEALENVPRLEPPTAKRKATEAFESDSLEPAIAAEAAHVEAELRRDVRALLKPLQQLQQVRPSADSNAAALNIFRQLRRMQVSVDCLKATKIAIELNKPFWRGSQAAPEVRDAASSLVKSWRHMYRAQEAGGADGTSPAAQARKCRLLCVDLEEYAHSKCPKSTLYCRLIE</sequence>
<feature type="non-terminal residue" evidence="3">
    <location>
        <position position="194"/>
    </location>
</feature>
<proteinExistence type="predicted"/>
<accession>A0A813FU73</accession>
<dbReference type="SUPFAM" id="SSF47676">
    <property type="entry name" value="Conserved domain common to transcription factors TFIIS, elongin A, CRSP70"/>
    <property type="match status" value="1"/>
</dbReference>
<dbReference type="InterPro" id="IPR017923">
    <property type="entry name" value="TFIIS_N"/>
</dbReference>
<dbReference type="EMBL" id="CAJNNW010027856">
    <property type="protein sequence ID" value="CAE8693438.1"/>
    <property type="molecule type" value="Genomic_DNA"/>
</dbReference>
<comment type="subcellular location">
    <subcellularLocation>
        <location evidence="1">Nucleus</location>
    </subcellularLocation>
</comment>
<feature type="domain" description="TFIIS N-terminal" evidence="2">
    <location>
        <begin position="68"/>
        <end position="151"/>
    </location>
</feature>
<evidence type="ECO:0000313" key="3">
    <source>
        <dbReference type="EMBL" id="CAE8614227.1"/>
    </source>
</evidence>
<dbReference type="OrthoDB" id="469838at2759"/>
<evidence type="ECO:0000313" key="5">
    <source>
        <dbReference type="Proteomes" id="UP000654075"/>
    </source>
</evidence>
<dbReference type="Proteomes" id="UP000626109">
    <property type="component" value="Unassembled WGS sequence"/>
</dbReference>
<dbReference type="AlphaFoldDB" id="A0A813FU73"/>
<feature type="non-terminal residue" evidence="3">
    <location>
        <position position="1"/>
    </location>
</feature>
<keyword evidence="1" id="KW-0539">Nucleus</keyword>
<dbReference type="InterPro" id="IPR035441">
    <property type="entry name" value="TFIIS/LEDGF_dom_sf"/>
</dbReference>
<organism evidence="3 5">
    <name type="scientific">Polarella glacialis</name>
    <name type="common">Dinoflagellate</name>
    <dbReference type="NCBI Taxonomy" id="89957"/>
    <lineage>
        <taxon>Eukaryota</taxon>
        <taxon>Sar</taxon>
        <taxon>Alveolata</taxon>
        <taxon>Dinophyceae</taxon>
        <taxon>Suessiales</taxon>
        <taxon>Suessiaceae</taxon>
        <taxon>Polarella</taxon>
    </lineage>
</organism>
<dbReference type="Gene3D" id="1.20.930.10">
    <property type="entry name" value="Conserved domain common to transcription factors TFIIS, elongin A, CRSP70"/>
    <property type="match status" value="1"/>
</dbReference>
<dbReference type="EMBL" id="CAJNNV010025388">
    <property type="protein sequence ID" value="CAE8614227.1"/>
    <property type="molecule type" value="Genomic_DNA"/>
</dbReference>
<reference evidence="3" key="1">
    <citation type="submission" date="2021-02" db="EMBL/GenBank/DDBJ databases">
        <authorList>
            <person name="Dougan E. K."/>
            <person name="Rhodes N."/>
            <person name="Thang M."/>
            <person name="Chan C."/>
        </authorList>
    </citation>
    <scope>NUCLEOTIDE SEQUENCE</scope>
</reference>
<dbReference type="Proteomes" id="UP000654075">
    <property type="component" value="Unassembled WGS sequence"/>
</dbReference>
<evidence type="ECO:0000313" key="4">
    <source>
        <dbReference type="EMBL" id="CAE8693438.1"/>
    </source>
</evidence>
<protein>
    <recommendedName>
        <fullName evidence="2">TFIIS N-terminal domain-containing protein</fullName>
    </recommendedName>
</protein>
<gene>
    <name evidence="3" type="ORF">PGLA1383_LOCUS31957</name>
    <name evidence="4" type="ORF">PGLA2088_LOCUS28379</name>
</gene>
<dbReference type="Pfam" id="PF08711">
    <property type="entry name" value="Med26"/>
    <property type="match status" value="1"/>
</dbReference>